<dbReference type="InterPro" id="IPR009003">
    <property type="entry name" value="Peptidase_S1_PA"/>
</dbReference>
<dbReference type="InterPro" id="IPR036034">
    <property type="entry name" value="PDZ_sf"/>
</dbReference>
<dbReference type="InterPro" id="IPR001478">
    <property type="entry name" value="PDZ"/>
</dbReference>
<proteinExistence type="inferred from homology"/>
<feature type="compositionally biased region" description="Low complexity" evidence="4">
    <location>
        <begin position="318"/>
        <end position="331"/>
    </location>
</feature>
<dbReference type="GO" id="GO:0006508">
    <property type="term" value="P:proteolysis"/>
    <property type="evidence" value="ECO:0007669"/>
    <property type="project" value="UniProtKB-KW"/>
</dbReference>
<keyword evidence="2" id="KW-0645">Protease</keyword>
<keyword evidence="5" id="KW-0812">Transmembrane</keyword>
<dbReference type="InterPro" id="IPR051201">
    <property type="entry name" value="Chloro_Bact_Ser_Proteases"/>
</dbReference>
<evidence type="ECO:0000256" key="4">
    <source>
        <dbReference type="SAM" id="MobiDB-lite"/>
    </source>
</evidence>
<accession>A0A5B8UAG0</accession>
<dbReference type="Gene3D" id="2.30.42.10">
    <property type="match status" value="1"/>
</dbReference>
<name>A0A5B8UAG0_9ACTN</name>
<dbReference type="PANTHER" id="PTHR43343">
    <property type="entry name" value="PEPTIDASE S12"/>
    <property type="match status" value="1"/>
</dbReference>
<dbReference type="PROSITE" id="PS50106">
    <property type="entry name" value="PDZ"/>
    <property type="match status" value="1"/>
</dbReference>
<keyword evidence="5" id="KW-0472">Membrane</keyword>
<dbReference type="SUPFAM" id="SSF50494">
    <property type="entry name" value="Trypsin-like serine proteases"/>
    <property type="match status" value="1"/>
</dbReference>
<reference evidence="7 8" key="1">
    <citation type="journal article" date="2018" name="J. Microbiol.">
        <title>Baekduia soli gen. nov., sp. nov., a novel bacterium isolated from the soil of Baekdu Mountain and proposal of a novel family name, Baekduiaceae fam. nov.</title>
        <authorList>
            <person name="An D.S."/>
            <person name="Siddiqi M.Z."/>
            <person name="Kim K.H."/>
            <person name="Yu H.S."/>
            <person name="Im W.T."/>
        </authorList>
    </citation>
    <scope>NUCLEOTIDE SEQUENCE [LARGE SCALE GENOMIC DNA]</scope>
    <source>
        <strain evidence="7 8">BR7-21</strain>
    </source>
</reference>
<dbReference type="AlphaFoldDB" id="A0A5B8UAG0"/>
<dbReference type="RefSeq" id="WP_146922558.1">
    <property type="nucleotide sequence ID" value="NZ_CP042430.1"/>
</dbReference>
<evidence type="ECO:0000256" key="5">
    <source>
        <dbReference type="SAM" id="Phobius"/>
    </source>
</evidence>
<feature type="compositionally biased region" description="Basic and acidic residues" evidence="4">
    <location>
        <begin position="34"/>
        <end position="43"/>
    </location>
</feature>
<protein>
    <submittedName>
        <fullName evidence="7">PDZ domain-containing protein</fullName>
    </submittedName>
</protein>
<dbReference type="Proteomes" id="UP000321805">
    <property type="component" value="Chromosome"/>
</dbReference>
<evidence type="ECO:0000259" key="6">
    <source>
        <dbReference type="PROSITE" id="PS50106"/>
    </source>
</evidence>
<keyword evidence="5" id="KW-1133">Transmembrane helix</keyword>
<dbReference type="PANTHER" id="PTHR43343:SF3">
    <property type="entry name" value="PROTEASE DO-LIKE 8, CHLOROPLASTIC"/>
    <property type="match status" value="1"/>
</dbReference>
<dbReference type="PRINTS" id="PR00834">
    <property type="entry name" value="PROTEASES2C"/>
</dbReference>
<feature type="transmembrane region" description="Helical" evidence="5">
    <location>
        <begin position="53"/>
        <end position="75"/>
    </location>
</feature>
<dbReference type="SUPFAM" id="SSF50156">
    <property type="entry name" value="PDZ domain-like"/>
    <property type="match status" value="1"/>
</dbReference>
<dbReference type="CDD" id="cd06779">
    <property type="entry name" value="cpPDZ_Deg_HtrA-like"/>
    <property type="match status" value="1"/>
</dbReference>
<gene>
    <name evidence="7" type="ORF">FSW04_23150</name>
</gene>
<dbReference type="GO" id="GO:0004252">
    <property type="term" value="F:serine-type endopeptidase activity"/>
    <property type="evidence" value="ECO:0007669"/>
    <property type="project" value="InterPro"/>
</dbReference>
<dbReference type="SMART" id="SM00228">
    <property type="entry name" value="PDZ"/>
    <property type="match status" value="1"/>
</dbReference>
<dbReference type="OrthoDB" id="9758917at2"/>
<dbReference type="EMBL" id="CP042430">
    <property type="protein sequence ID" value="QEC50189.1"/>
    <property type="molecule type" value="Genomic_DNA"/>
</dbReference>
<dbReference type="Pfam" id="PF13365">
    <property type="entry name" value="Trypsin_2"/>
    <property type="match status" value="1"/>
</dbReference>
<keyword evidence="8" id="KW-1185">Reference proteome</keyword>
<feature type="domain" description="PDZ" evidence="6">
    <location>
        <begin position="302"/>
        <end position="389"/>
    </location>
</feature>
<feature type="region of interest" description="Disordered" evidence="4">
    <location>
        <begin position="317"/>
        <end position="345"/>
    </location>
</feature>
<keyword evidence="3" id="KW-0378">Hydrolase</keyword>
<evidence type="ECO:0000313" key="8">
    <source>
        <dbReference type="Proteomes" id="UP000321805"/>
    </source>
</evidence>
<feature type="region of interest" description="Disordered" evidence="4">
    <location>
        <begin position="1"/>
        <end position="51"/>
    </location>
</feature>
<sequence>MSPKHLWSGNWRAETEAEAEERRRREAEQPTPERPTRVEHHATGDPQSPRRGLWAAGTVALVVAAAAGFGAYALIDGGGNGSGTGTARPAALPATASKPLAPQRGQTRAGQIYAAASPAVVSIRTSSGTGTGFLIDDKGTLVTNDHVVETSKTVSVKFGTDGRTISGEVRGVDPSSDLAVVHIDPSAAPPDAKPLQFADSRGVSVGDTVIAIGNPFGLDRTATEGIVSSLGRTLQAPNGFQIDGVIQTDAAINPGNSGGPLLDDGGKVIGVNSQIATNGVSNGNVGIGFAVPSNTVRQVVPGLEQGKTVSHAWLGVETGSSSSDPTSTSGGAQITDVTPGGPADDAGLQVGDVVTKIDGTAVNDATDLSTAINGKAAGDRITLTVRRAGDQQQLDVRLRERPAHIP</sequence>
<evidence type="ECO:0000313" key="7">
    <source>
        <dbReference type="EMBL" id="QEC50189.1"/>
    </source>
</evidence>
<organism evidence="7 8">
    <name type="scientific">Baekduia soli</name>
    <dbReference type="NCBI Taxonomy" id="496014"/>
    <lineage>
        <taxon>Bacteria</taxon>
        <taxon>Bacillati</taxon>
        <taxon>Actinomycetota</taxon>
        <taxon>Thermoleophilia</taxon>
        <taxon>Solirubrobacterales</taxon>
        <taxon>Baekduiaceae</taxon>
        <taxon>Baekduia</taxon>
    </lineage>
</organism>
<dbReference type="InterPro" id="IPR043504">
    <property type="entry name" value="Peptidase_S1_PA_chymotrypsin"/>
</dbReference>
<evidence type="ECO:0000256" key="1">
    <source>
        <dbReference type="ARBA" id="ARBA00010541"/>
    </source>
</evidence>
<comment type="similarity">
    <text evidence="1">Belongs to the peptidase S1C family.</text>
</comment>
<dbReference type="Pfam" id="PF13180">
    <property type="entry name" value="PDZ_2"/>
    <property type="match status" value="1"/>
</dbReference>
<evidence type="ECO:0000256" key="2">
    <source>
        <dbReference type="ARBA" id="ARBA00022670"/>
    </source>
</evidence>
<dbReference type="Gene3D" id="2.40.10.10">
    <property type="entry name" value="Trypsin-like serine proteases"/>
    <property type="match status" value="2"/>
</dbReference>
<evidence type="ECO:0000256" key="3">
    <source>
        <dbReference type="ARBA" id="ARBA00022801"/>
    </source>
</evidence>
<dbReference type="InterPro" id="IPR001940">
    <property type="entry name" value="Peptidase_S1C"/>
</dbReference>
<dbReference type="KEGG" id="bsol:FSW04_23150"/>